<feature type="non-terminal residue" evidence="1">
    <location>
        <position position="51"/>
    </location>
</feature>
<sequence length="51" mass="5792">LKSKLKLQIKTFTLNGSILGFDFILLIAREASAFQRSERLLSQTLYTNSES</sequence>
<organism evidence="1 2">
    <name type="scientific">Conger conger</name>
    <name type="common">Conger eel</name>
    <name type="synonym">Muraena conger</name>
    <dbReference type="NCBI Taxonomy" id="82655"/>
    <lineage>
        <taxon>Eukaryota</taxon>
        <taxon>Metazoa</taxon>
        <taxon>Chordata</taxon>
        <taxon>Craniata</taxon>
        <taxon>Vertebrata</taxon>
        <taxon>Euteleostomi</taxon>
        <taxon>Actinopterygii</taxon>
        <taxon>Neopterygii</taxon>
        <taxon>Teleostei</taxon>
        <taxon>Anguilliformes</taxon>
        <taxon>Congridae</taxon>
        <taxon>Conger</taxon>
    </lineage>
</organism>
<dbReference type="AlphaFoldDB" id="A0A9Q1CTR7"/>
<dbReference type="Proteomes" id="UP001152803">
    <property type="component" value="Unassembled WGS sequence"/>
</dbReference>
<reference evidence="1" key="1">
    <citation type="journal article" date="2023" name="Science">
        <title>Genome structures resolve the early diversification of teleost fishes.</title>
        <authorList>
            <person name="Parey E."/>
            <person name="Louis A."/>
            <person name="Montfort J."/>
            <person name="Bouchez O."/>
            <person name="Roques C."/>
            <person name="Iampietro C."/>
            <person name="Lluch J."/>
            <person name="Castinel A."/>
            <person name="Donnadieu C."/>
            <person name="Desvignes T."/>
            <person name="Floi Bucao C."/>
            <person name="Jouanno E."/>
            <person name="Wen M."/>
            <person name="Mejri S."/>
            <person name="Dirks R."/>
            <person name="Jansen H."/>
            <person name="Henkel C."/>
            <person name="Chen W.J."/>
            <person name="Zahm M."/>
            <person name="Cabau C."/>
            <person name="Klopp C."/>
            <person name="Thompson A.W."/>
            <person name="Robinson-Rechavi M."/>
            <person name="Braasch I."/>
            <person name="Lecointre G."/>
            <person name="Bobe J."/>
            <person name="Postlethwait J.H."/>
            <person name="Berthelot C."/>
            <person name="Roest Crollius H."/>
            <person name="Guiguen Y."/>
        </authorList>
    </citation>
    <scope>NUCLEOTIDE SEQUENCE</scope>
    <source>
        <strain evidence="1">Concon-B</strain>
    </source>
</reference>
<dbReference type="EMBL" id="JAFJMO010001452">
    <property type="protein sequence ID" value="KAJ8245047.1"/>
    <property type="molecule type" value="Genomic_DNA"/>
</dbReference>
<protein>
    <submittedName>
        <fullName evidence="1">Uncharacterized protein</fullName>
    </submittedName>
</protein>
<evidence type="ECO:0000313" key="1">
    <source>
        <dbReference type="EMBL" id="KAJ8245047.1"/>
    </source>
</evidence>
<evidence type="ECO:0000313" key="2">
    <source>
        <dbReference type="Proteomes" id="UP001152803"/>
    </source>
</evidence>
<comment type="caution">
    <text evidence="1">The sequence shown here is derived from an EMBL/GenBank/DDBJ whole genome shotgun (WGS) entry which is preliminary data.</text>
</comment>
<proteinExistence type="predicted"/>
<gene>
    <name evidence="1" type="ORF">COCON_G00236230</name>
</gene>
<accession>A0A9Q1CTR7</accession>
<name>A0A9Q1CTR7_CONCO</name>
<keyword evidence="2" id="KW-1185">Reference proteome</keyword>